<dbReference type="Gene3D" id="3.40.50.970">
    <property type="match status" value="2"/>
</dbReference>
<dbReference type="PROSITE" id="PS00187">
    <property type="entry name" value="TPP_ENZYMES"/>
    <property type="match status" value="1"/>
</dbReference>
<evidence type="ECO:0000256" key="10">
    <source>
        <dbReference type="ARBA" id="ARBA00023304"/>
    </source>
</evidence>
<keyword evidence="9 12" id="KW-0786">Thiamine pyrophosphate</keyword>
<reference evidence="16" key="1">
    <citation type="submission" date="2014-07" db="EMBL/GenBank/DDBJ databases">
        <authorList>
            <person name="Hornung V.Bastian."/>
        </authorList>
    </citation>
    <scope>NUCLEOTIDE SEQUENCE</scope>
    <source>
        <strain evidence="16">PCE-S</strain>
    </source>
</reference>
<dbReference type="CDD" id="cd02015">
    <property type="entry name" value="TPP_AHAS"/>
    <property type="match status" value="1"/>
</dbReference>
<accession>A0A098AUE8</accession>
<name>A0A098AUE8_DESHA</name>
<dbReference type="GO" id="GO:0030976">
    <property type="term" value="F:thiamine pyrophosphate binding"/>
    <property type="evidence" value="ECO:0007669"/>
    <property type="project" value="UniProtKB-UniRule"/>
</dbReference>
<dbReference type="InterPro" id="IPR045229">
    <property type="entry name" value="TPP_enz"/>
</dbReference>
<dbReference type="CDD" id="cd07035">
    <property type="entry name" value="TPP_PYR_POX_like"/>
    <property type="match status" value="1"/>
</dbReference>
<evidence type="ECO:0000256" key="1">
    <source>
        <dbReference type="ARBA" id="ARBA00004974"/>
    </source>
</evidence>
<evidence type="ECO:0000256" key="5">
    <source>
        <dbReference type="ARBA" id="ARBA00022605"/>
    </source>
</evidence>
<feature type="domain" description="Thiamine pyrophosphate enzyme central" evidence="13">
    <location>
        <begin position="193"/>
        <end position="328"/>
    </location>
</feature>
<dbReference type="GO" id="GO:0009097">
    <property type="term" value="P:isoleucine biosynthetic process"/>
    <property type="evidence" value="ECO:0007669"/>
    <property type="project" value="UniProtKB-UniPathway"/>
</dbReference>
<dbReference type="EMBL" id="LK996017">
    <property type="protein sequence ID" value="CDW99979.1"/>
    <property type="molecule type" value="Genomic_DNA"/>
</dbReference>
<protein>
    <recommendedName>
        <fullName evidence="4 12">Acetolactate synthase</fullName>
        <ecNumber evidence="4 12">2.2.1.6</ecNumber>
    </recommendedName>
</protein>
<evidence type="ECO:0000259" key="14">
    <source>
        <dbReference type="Pfam" id="PF02775"/>
    </source>
</evidence>
<dbReference type="SUPFAM" id="SSF52518">
    <property type="entry name" value="Thiamin diphosphate-binding fold (THDP-binding)"/>
    <property type="match status" value="2"/>
</dbReference>
<organism evidence="16">
    <name type="scientific">Desulfitobacterium hafniense</name>
    <name type="common">Desulfitobacterium frappieri</name>
    <dbReference type="NCBI Taxonomy" id="49338"/>
    <lineage>
        <taxon>Bacteria</taxon>
        <taxon>Bacillati</taxon>
        <taxon>Bacillota</taxon>
        <taxon>Clostridia</taxon>
        <taxon>Eubacteriales</taxon>
        <taxon>Desulfitobacteriaceae</taxon>
        <taxon>Desulfitobacterium</taxon>
    </lineage>
</organism>
<dbReference type="Pfam" id="PF02775">
    <property type="entry name" value="TPP_enzyme_C"/>
    <property type="match status" value="1"/>
</dbReference>
<sequence>MRISGADLLVKALKEENVDTLFAYPGGQAIDLFNALYGVENINVVLPRHEQGLIHAADGYARSTGKVGVCLVTSGPGATNLVTGIATANYDSVPLVCFTGQVPTHLIGNDAFQEVDIVGITRSICKYAVTVRKREDLGTTIKKAFYIARSGKPGVVVVDLPKDIQQQLGSALYPDNIELRGYKPNTTVHIGQINKALDCISHSKKPVFLIGGGVNISHANNEMTLLAEKTGIPVVTTIMGKGAIPTNHPLYVGNLGIHGSYAANSAISECDVLFSIGVRFNDRITGKIGEFAKHATIIHIDIDPASISRNIVVDIPIVADAKNAISRLLDKAVCLHTEEWIKQICNWKQLHPLNIPLQDANQVTPQAIIQEINTLFEHAVITTDVGQNQLWASQFIELTDNKVFLTSGGLGTMGYGFPAAIGAKLGNPDKDVIAICGDGGIQMNIQEIATAVVYELPVIICIMNNGYLGNVRQWQEMFYSKRYSKTCLLWRKGCSTICNTPDAVCPEYTPDFIRLAESYGAQGIRVKKTEEIKSALLKAKNTDKVPTIIEFLIGREENVYPIIPPGNSLNDMVMGGENIR</sequence>
<comment type="pathway">
    <text evidence="1 12">Amino-acid biosynthesis; L-isoleucine biosynthesis; L-isoleucine from 2-oxobutanoate: step 1/4.</text>
</comment>
<evidence type="ECO:0000313" key="16">
    <source>
        <dbReference type="EMBL" id="CDW99979.1"/>
    </source>
</evidence>
<dbReference type="GO" id="GO:0003984">
    <property type="term" value="F:acetolactate synthase activity"/>
    <property type="evidence" value="ECO:0007669"/>
    <property type="project" value="UniProtKB-EC"/>
</dbReference>
<keyword evidence="7 12" id="KW-0479">Metal-binding</keyword>
<feature type="domain" description="Thiamine pyrophosphate enzyme N-terminal TPP-binding" evidence="15">
    <location>
        <begin position="4"/>
        <end position="119"/>
    </location>
</feature>
<evidence type="ECO:0000256" key="3">
    <source>
        <dbReference type="ARBA" id="ARBA00007812"/>
    </source>
</evidence>
<dbReference type="SUPFAM" id="SSF52467">
    <property type="entry name" value="DHS-like NAD/FAD-binding domain"/>
    <property type="match status" value="1"/>
</dbReference>
<evidence type="ECO:0000256" key="4">
    <source>
        <dbReference type="ARBA" id="ARBA00013145"/>
    </source>
</evidence>
<dbReference type="InterPro" id="IPR039368">
    <property type="entry name" value="AHAS_TPP"/>
</dbReference>
<dbReference type="InterPro" id="IPR029061">
    <property type="entry name" value="THDP-binding"/>
</dbReference>
<dbReference type="PANTHER" id="PTHR18968:SF13">
    <property type="entry name" value="ACETOLACTATE SYNTHASE CATALYTIC SUBUNIT, MITOCHONDRIAL"/>
    <property type="match status" value="1"/>
</dbReference>
<comment type="pathway">
    <text evidence="2 12">Amino-acid biosynthesis; L-valine biosynthesis; L-valine from pyruvate: step 1/4.</text>
</comment>
<dbReference type="GO" id="GO:0009099">
    <property type="term" value="P:L-valine biosynthetic process"/>
    <property type="evidence" value="ECO:0007669"/>
    <property type="project" value="UniProtKB-UniPathway"/>
</dbReference>
<dbReference type="FunFam" id="3.40.50.970:FF:000007">
    <property type="entry name" value="Acetolactate synthase"/>
    <property type="match status" value="1"/>
</dbReference>
<dbReference type="PANTHER" id="PTHR18968">
    <property type="entry name" value="THIAMINE PYROPHOSPHATE ENZYMES"/>
    <property type="match status" value="1"/>
</dbReference>
<keyword evidence="10 12" id="KW-0100">Branched-chain amino acid biosynthesis</keyword>
<dbReference type="InterPro" id="IPR011766">
    <property type="entry name" value="TPP_enzyme_TPP-bd"/>
</dbReference>
<evidence type="ECO:0000256" key="7">
    <source>
        <dbReference type="ARBA" id="ARBA00022723"/>
    </source>
</evidence>
<comment type="cofactor">
    <cofactor evidence="12">
        <name>thiamine diphosphate</name>
        <dbReference type="ChEBI" id="CHEBI:58937"/>
    </cofactor>
    <text evidence="12">Binds 1 thiamine pyrophosphate per subunit.</text>
</comment>
<dbReference type="NCBIfam" id="TIGR00118">
    <property type="entry name" value="acolac_lg"/>
    <property type="match status" value="1"/>
</dbReference>
<dbReference type="InterPro" id="IPR029035">
    <property type="entry name" value="DHS-like_NAD/FAD-binding_dom"/>
</dbReference>
<evidence type="ECO:0000256" key="9">
    <source>
        <dbReference type="ARBA" id="ARBA00023052"/>
    </source>
</evidence>
<evidence type="ECO:0000259" key="15">
    <source>
        <dbReference type="Pfam" id="PF02776"/>
    </source>
</evidence>
<dbReference type="AlphaFoldDB" id="A0A098AUE8"/>
<dbReference type="GO" id="GO:0000287">
    <property type="term" value="F:magnesium ion binding"/>
    <property type="evidence" value="ECO:0007669"/>
    <property type="project" value="UniProtKB-UniRule"/>
</dbReference>
<dbReference type="UniPathway" id="UPA00049">
    <property type="reaction ID" value="UER00059"/>
</dbReference>
<dbReference type="Gene3D" id="3.40.50.1220">
    <property type="entry name" value="TPP-binding domain"/>
    <property type="match status" value="1"/>
</dbReference>
<dbReference type="PATRIC" id="fig|49338.4.peg.100"/>
<evidence type="ECO:0000256" key="11">
    <source>
        <dbReference type="ARBA" id="ARBA00048670"/>
    </source>
</evidence>
<dbReference type="Pfam" id="PF02776">
    <property type="entry name" value="TPP_enzyme_N"/>
    <property type="match status" value="1"/>
</dbReference>
<dbReference type="FunFam" id="3.40.50.1220:FF:000008">
    <property type="entry name" value="Acetolactate synthase"/>
    <property type="match status" value="1"/>
</dbReference>
<feature type="domain" description="Thiamine pyrophosphate enzyme TPP-binding" evidence="14">
    <location>
        <begin position="384"/>
        <end position="550"/>
    </location>
</feature>
<evidence type="ECO:0000256" key="8">
    <source>
        <dbReference type="ARBA" id="ARBA00022842"/>
    </source>
</evidence>
<dbReference type="GO" id="GO:0005948">
    <property type="term" value="C:acetolactate synthase complex"/>
    <property type="evidence" value="ECO:0007669"/>
    <property type="project" value="TreeGrafter"/>
</dbReference>
<dbReference type="InterPro" id="IPR000399">
    <property type="entry name" value="TPP-bd_CS"/>
</dbReference>
<keyword evidence="5 12" id="KW-0028">Amino-acid biosynthesis</keyword>
<dbReference type="RefSeq" id="WP_208925104.1">
    <property type="nucleotide sequence ID" value="NZ_LK996017.1"/>
</dbReference>
<dbReference type="InterPro" id="IPR012001">
    <property type="entry name" value="Thiamin_PyroP_enz_TPP-bd_dom"/>
</dbReference>
<evidence type="ECO:0000256" key="12">
    <source>
        <dbReference type="RuleBase" id="RU003591"/>
    </source>
</evidence>
<keyword evidence="8 12" id="KW-0460">Magnesium</keyword>
<comment type="similarity">
    <text evidence="3 12">Belongs to the TPP enzyme family.</text>
</comment>
<dbReference type="InterPro" id="IPR012000">
    <property type="entry name" value="Thiamin_PyroP_enz_cen_dom"/>
</dbReference>
<dbReference type="UniPathway" id="UPA00047">
    <property type="reaction ID" value="UER00055"/>
</dbReference>
<comment type="cofactor">
    <cofactor evidence="12">
        <name>Mg(2+)</name>
        <dbReference type="ChEBI" id="CHEBI:18420"/>
    </cofactor>
    <text evidence="12">Binds 1 Mg(2+) ion per subunit.</text>
</comment>
<evidence type="ECO:0000259" key="13">
    <source>
        <dbReference type="Pfam" id="PF00205"/>
    </source>
</evidence>
<comment type="catalytic activity">
    <reaction evidence="11 12">
        <text>2 pyruvate + H(+) = (2S)-2-acetolactate + CO2</text>
        <dbReference type="Rhea" id="RHEA:25249"/>
        <dbReference type="ChEBI" id="CHEBI:15361"/>
        <dbReference type="ChEBI" id="CHEBI:15378"/>
        <dbReference type="ChEBI" id="CHEBI:16526"/>
        <dbReference type="ChEBI" id="CHEBI:58476"/>
        <dbReference type="EC" id="2.2.1.6"/>
    </reaction>
</comment>
<gene>
    <name evidence="16" type="ORF">DPCES_0092</name>
</gene>
<dbReference type="InterPro" id="IPR012846">
    <property type="entry name" value="Acetolactate_synth_lsu"/>
</dbReference>
<evidence type="ECO:0000256" key="6">
    <source>
        <dbReference type="ARBA" id="ARBA00022679"/>
    </source>
</evidence>
<dbReference type="EC" id="2.2.1.6" evidence="4 12"/>
<dbReference type="GO" id="GO:0050660">
    <property type="term" value="F:flavin adenine dinucleotide binding"/>
    <property type="evidence" value="ECO:0007669"/>
    <property type="project" value="InterPro"/>
</dbReference>
<evidence type="ECO:0000256" key="2">
    <source>
        <dbReference type="ARBA" id="ARBA00005025"/>
    </source>
</evidence>
<dbReference type="Pfam" id="PF00205">
    <property type="entry name" value="TPP_enzyme_M"/>
    <property type="match status" value="1"/>
</dbReference>
<keyword evidence="6 12" id="KW-0808">Transferase</keyword>
<proteinExistence type="inferred from homology"/>